<dbReference type="InParanoid" id="A7SKL6"/>
<dbReference type="eggNOG" id="ENOG502SFAU">
    <property type="taxonomic scope" value="Eukaryota"/>
</dbReference>
<feature type="region of interest" description="Disordered" evidence="1">
    <location>
        <begin position="1"/>
        <end position="74"/>
    </location>
</feature>
<feature type="compositionally biased region" description="Basic and acidic residues" evidence="1">
    <location>
        <begin position="43"/>
        <end position="59"/>
    </location>
</feature>
<evidence type="ECO:0000256" key="1">
    <source>
        <dbReference type="SAM" id="MobiDB-lite"/>
    </source>
</evidence>
<dbReference type="Proteomes" id="UP000001593">
    <property type="component" value="Unassembled WGS sequence"/>
</dbReference>
<gene>
    <name evidence="2" type="ORF">NEMVEDRAFT_v1g245893</name>
</gene>
<organism evidence="2 3">
    <name type="scientific">Nematostella vectensis</name>
    <name type="common">Starlet sea anemone</name>
    <dbReference type="NCBI Taxonomy" id="45351"/>
    <lineage>
        <taxon>Eukaryota</taxon>
        <taxon>Metazoa</taxon>
        <taxon>Cnidaria</taxon>
        <taxon>Anthozoa</taxon>
        <taxon>Hexacorallia</taxon>
        <taxon>Actiniaria</taxon>
        <taxon>Edwardsiidae</taxon>
        <taxon>Nematostella</taxon>
    </lineage>
</organism>
<dbReference type="OrthoDB" id="5990628at2759"/>
<proteinExistence type="predicted"/>
<protein>
    <submittedName>
        <fullName evidence="2">Uncharacterized protein</fullName>
    </submittedName>
</protein>
<reference evidence="2 3" key="1">
    <citation type="journal article" date="2007" name="Science">
        <title>Sea anemone genome reveals ancestral eumetazoan gene repertoire and genomic organization.</title>
        <authorList>
            <person name="Putnam N.H."/>
            <person name="Srivastava M."/>
            <person name="Hellsten U."/>
            <person name="Dirks B."/>
            <person name="Chapman J."/>
            <person name="Salamov A."/>
            <person name="Terry A."/>
            <person name="Shapiro H."/>
            <person name="Lindquist E."/>
            <person name="Kapitonov V.V."/>
            <person name="Jurka J."/>
            <person name="Genikhovich G."/>
            <person name="Grigoriev I.V."/>
            <person name="Lucas S.M."/>
            <person name="Steele R.E."/>
            <person name="Finnerty J.R."/>
            <person name="Technau U."/>
            <person name="Martindale M.Q."/>
            <person name="Rokhsar D.S."/>
        </authorList>
    </citation>
    <scope>NUCLEOTIDE SEQUENCE [LARGE SCALE GENOMIC DNA]</scope>
    <source>
        <strain evidence="3">CH2 X CH6</strain>
    </source>
</reference>
<dbReference type="KEGG" id="nve:5525233"/>
<keyword evidence="3" id="KW-1185">Reference proteome</keyword>
<sequence length="1275" mass="141210">MPTSGEARLVRNAAKNRKERVPVATKVSKFRSRIPRPTQQQKIGKENKEPSLKNNETKQRKPVSKAKPAPDFSKLHSKWDNKLQKGKAVSKKPNTKVDAFVLADKSSITSKPLHTAYGGKKCVDPVEKEVEFEIDNNALQGILNNTGIQENQLKPQVSSRTSNVRTSINGKRTSIYYMGGRGSTSLYQRITGATSHQLKIPLRPLNQQHNKPVTQAAAAAVSDEDDDEISFKPDNQALKSILSGAGVDEKQLHHQQGRHTLASSRLSSVGRSRASCFDAQSSKRTSIYYTGSKPSGFGRPSLGSCRAISQSGSTYTLNVGFKDIQTKKLQLTADSMPLSSENQGFSVGVRLPKQNENPLSDITTKSNQQHRYVAGSSVVGVQDNFYPGVVDQSSIGADESVCPDITQSRERHLTNTPMAVMHEQTSNSRHRQNKIDNPTVSFNEKRKAADIFVAPSRERLETNVSEAVFSRPDQGLCSRLYAYDTQNRHNTNIDLSARNHNKQESIATPSRGRLESNSCIVIGTKQEMPFDGLQAGNLFITPSRGKMETNAMSALGNRQPVQEMGTGRLHSINAFTPSRGKLDIKIQQDIHTGYSQQGIKMQNLNIRDAFTTSSRGKVEEPRPAESARKQVTWGDVLCTPHEEHLEKPISCLQSRTTELHSCMKQLKTAWPCPVSGRQQDDIVQKLFDEEEKPVRDTDSSQVYSRKYLEKRRWNQLSSPDSTLGNPSKGDCSNEQTLRLGRQDTVSIHSQKTLPYSCGNTLNLVTPRFQEQYKNHNPQTHESAYLINSTSGITTSMSNQNRGDEPLGLEYPRNSVTWNLEQTRDEKVVADNSSVQQKSLCTPLFPKTMSITLNDERGAKLENARALCSSNTDQPKDTWRAHQEMAVVGFSRQVQDNTPVRLSGAQTVIPHGLPTTQRDVNGAMSGRMDIRTTQRDVNGAMSGRMNIRTTQRDVNGAMSGRMDIRTTQWEHDVYSNHIPASAANTLSDSKEILRAFQPTSINTPCFTPTTKRIRPVGMNIAGFPRQLPTPGRTPSYPETAISRTAAIPPPDFTSTPALEQVNNHEKPGFRLYKNGIVGSHDKGLFRGPVEARVEPLGHVSVVKTEMSQVTEGLNRVSTSAVEARPECPLEGTKQVTVDTWCCSERLVMKGNCLYQDEPSIPAPTPGLNINLQTSAFKPVADESAQPPSRLNRNDEARIGIQAKQSPSNTATMLMENALLDAEVTLYSNLGGRLKSLKPKRELNNPLVSTLNGCQPWAFLPMREHDEHDGTEALRSR</sequence>
<dbReference type="HOGENOM" id="CLU_263615_0_0_1"/>
<evidence type="ECO:0000313" key="3">
    <source>
        <dbReference type="Proteomes" id="UP000001593"/>
    </source>
</evidence>
<evidence type="ECO:0000313" key="2">
    <source>
        <dbReference type="EMBL" id="EDO35726.1"/>
    </source>
</evidence>
<feature type="region of interest" description="Disordered" evidence="1">
    <location>
        <begin position="715"/>
        <end position="734"/>
    </location>
</feature>
<accession>A7SKL6</accession>
<name>A7SKL6_NEMVE</name>
<dbReference type="EMBL" id="DS469689">
    <property type="protein sequence ID" value="EDO35726.1"/>
    <property type="molecule type" value="Genomic_DNA"/>
</dbReference>
<dbReference type="AlphaFoldDB" id="A7SKL6"/>